<sequence>MYCVAGVLNGVNYKNNTHISGCSCMAKWVRSIVDIEEILVFNVVGFMLRTGFEDGCYEHVPPDKSREDNQ</sequence>
<comment type="caution">
    <text evidence="1">The sequence shown here is derived from an EMBL/GenBank/DDBJ whole genome shotgun (WGS) entry which is preliminary data.</text>
</comment>
<reference evidence="1 2" key="1">
    <citation type="journal article" date="2018" name="Sci. Rep.">
        <title>Comparative analysis of the Pocillopora damicornis genome highlights role of immune system in coral evolution.</title>
        <authorList>
            <person name="Cunning R."/>
            <person name="Bay R.A."/>
            <person name="Gillette P."/>
            <person name="Baker A.C."/>
            <person name="Traylor-Knowles N."/>
        </authorList>
    </citation>
    <scope>NUCLEOTIDE SEQUENCE [LARGE SCALE GENOMIC DNA]</scope>
    <source>
        <strain evidence="1">RSMAS</strain>
        <tissue evidence="1">Whole animal</tissue>
    </source>
</reference>
<organism evidence="1 2">
    <name type="scientific">Pocillopora damicornis</name>
    <name type="common">Cauliflower coral</name>
    <name type="synonym">Millepora damicornis</name>
    <dbReference type="NCBI Taxonomy" id="46731"/>
    <lineage>
        <taxon>Eukaryota</taxon>
        <taxon>Metazoa</taxon>
        <taxon>Cnidaria</taxon>
        <taxon>Anthozoa</taxon>
        <taxon>Hexacorallia</taxon>
        <taxon>Scleractinia</taxon>
        <taxon>Astrocoeniina</taxon>
        <taxon>Pocilloporidae</taxon>
        <taxon>Pocillopora</taxon>
    </lineage>
</organism>
<evidence type="ECO:0000313" key="2">
    <source>
        <dbReference type="Proteomes" id="UP000275408"/>
    </source>
</evidence>
<keyword evidence="2" id="KW-1185">Reference proteome</keyword>
<gene>
    <name evidence="1" type="ORF">pdam_00011898</name>
</gene>
<protein>
    <submittedName>
        <fullName evidence="1">Uncharacterized protein</fullName>
    </submittedName>
</protein>
<name>A0A3M6V050_POCDA</name>
<proteinExistence type="predicted"/>
<accession>A0A3M6V050</accession>
<dbReference type="EMBL" id="RCHS01000379">
    <property type="protein sequence ID" value="RMX59316.1"/>
    <property type="molecule type" value="Genomic_DNA"/>
</dbReference>
<evidence type="ECO:0000313" key="1">
    <source>
        <dbReference type="EMBL" id="RMX59316.1"/>
    </source>
</evidence>
<dbReference type="AlphaFoldDB" id="A0A3M6V050"/>
<dbReference type="Proteomes" id="UP000275408">
    <property type="component" value="Unassembled WGS sequence"/>
</dbReference>